<reference evidence="2" key="2">
    <citation type="submission" date="2020-09" db="EMBL/GenBank/DDBJ databases">
        <authorList>
            <person name="Sun Q."/>
            <person name="Ohkuma M."/>
        </authorList>
    </citation>
    <scope>NUCLEOTIDE SEQUENCE</scope>
    <source>
        <strain evidence="2">JCM 4637</strain>
    </source>
</reference>
<dbReference type="EMBL" id="BMVC01000001">
    <property type="protein sequence ID" value="GHC78866.1"/>
    <property type="molecule type" value="Genomic_DNA"/>
</dbReference>
<organism evidence="2 3">
    <name type="scientific">Streptomyces finlayi</name>
    <dbReference type="NCBI Taxonomy" id="67296"/>
    <lineage>
        <taxon>Bacteria</taxon>
        <taxon>Bacillati</taxon>
        <taxon>Actinomycetota</taxon>
        <taxon>Actinomycetes</taxon>
        <taxon>Kitasatosporales</taxon>
        <taxon>Streptomycetaceae</taxon>
        <taxon>Streptomyces</taxon>
    </lineage>
</organism>
<dbReference type="Proteomes" id="UP000638353">
    <property type="component" value="Unassembled WGS sequence"/>
</dbReference>
<evidence type="ECO:0000256" key="1">
    <source>
        <dbReference type="SAM" id="MobiDB-lite"/>
    </source>
</evidence>
<name>A0A918WSS6_9ACTN</name>
<comment type="caution">
    <text evidence="2">The sequence shown here is derived from an EMBL/GenBank/DDBJ whole genome shotgun (WGS) entry which is preliminary data.</text>
</comment>
<evidence type="ECO:0000313" key="3">
    <source>
        <dbReference type="Proteomes" id="UP000638353"/>
    </source>
</evidence>
<accession>A0A918WSS6</accession>
<gene>
    <name evidence="2" type="ORF">GCM10010334_04590</name>
</gene>
<proteinExistence type="predicted"/>
<protein>
    <submittedName>
        <fullName evidence="2">Uncharacterized protein</fullName>
    </submittedName>
</protein>
<dbReference type="AlphaFoldDB" id="A0A918WSS6"/>
<feature type="region of interest" description="Disordered" evidence="1">
    <location>
        <begin position="26"/>
        <end position="45"/>
    </location>
</feature>
<evidence type="ECO:0000313" key="2">
    <source>
        <dbReference type="EMBL" id="GHC78866.1"/>
    </source>
</evidence>
<sequence>MATRIPRRHLVIACVALVLHIPLMQAQGSPDSPARPEAAVVSLTP</sequence>
<reference evidence="2" key="1">
    <citation type="journal article" date="2014" name="Int. J. Syst. Evol. Microbiol.">
        <title>Complete genome sequence of Corynebacterium casei LMG S-19264T (=DSM 44701T), isolated from a smear-ripened cheese.</title>
        <authorList>
            <consortium name="US DOE Joint Genome Institute (JGI-PGF)"/>
            <person name="Walter F."/>
            <person name="Albersmeier A."/>
            <person name="Kalinowski J."/>
            <person name="Ruckert C."/>
        </authorList>
    </citation>
    <scope>NUCLEOTIDE SEQUENCE</scope>
    <source>
        <strain evidence="2">JCM 4637</strain>
    </source>
</reference>